<dbReference type="InterPro" id="IPR050273">
    <property type="entry name" value="GppA/Ppx_hydrolase"/>
</dbReference>
<dbReference type="KEGG" id="atq:GH723_15285"/>
<keyword evidence="6" id="KW-1185">Reference proteome</keyword>
<dbReference type="PANTHER" id="PTHR30005:SF0">
    <property type="entry name" value="RETROGRADE REGULATION PROTEIN 2"/>
    <property type="match status" value="1"/>
</dbReference>
<protein>
    <submittedName>
        <fullName evidence="5">HD domain-containing protein</fullName>
    </submittedName>
</protein>
<dbReference type="SUPFAM" id="SSF109604">
    <property type="entry name" value="HD-domain/PDEase-like"/>
    <property type="match status" value="1"/>
</dbReference>
<dbReference type="Pfam" id="PF02541">
    <property type="entry name" value="Ppx-GppA"/>
    <property type="match status" value="1"/>
</dbReference>
<name>A0A5Q2RR23_9ACTN</name>
<sequence length="528" mass="56879">MDPPPGTPVNLPEGPAHAAIDIGTNSIHLLVARSPAPGRLEVLAQEKEVVRLGHGGSDMRRLDPDAIERGIAALHRFRQVADIWDADITAVATSAVREAENHDEFTSRARDEAGIEVEVISGVEEARLIHLGALHALPVYEERLFVVDIGGGSTELVVGQREEVLEARSLKLGAIRLTDRFFSDEPITKSMVKDCRRYVRSFLEPTARELVTLSPEVAAGCSGTIETLAAMALARRGDDPGRNLGNLSVTASEIAAVVDEIVSAPTAKERAKLPGMEAKRADIIVAGAIILEQVLAALDVDELRISTFALREGVLLDQATHRGGGPRHHLTDLRRASTVHLADALDPDRAHSDHLTALALQLFDDTADVHGLDDAYRELLEAAGLLHNVGLFISHSAHHKHSYYVIRHSEHLLGFTDHEIELIAQIARYHRKSAPKDKHPEWAGLRSADRRAVAVLAGLLRVAIGLDRSHAGAIAEVRATVDESSGRLDVVAAAADGADPSLELYSADQRKDLLADALGLDVEISLGA</sequence>
<dbReference type="AlphaFoldDB" id="A0A5Q2RR23"/>
<dbReference type="InterPro" id="IPR030673">
    <property type="entry name" value="PyroPPase_GppA_Ppx"/>
</dbReference>
<dbReference type="Gene3D" id="1.10.3210.10">
    <property type="entry name" value="Hypothetical protein af1432"/>
    <property type="match status" value="1"/>
</dbReference>
<accession>A0A5Q2RR23</accession>
<dbReference type="InterPro" id="IPR003695">
    <property type="entry name" value="Ppx_GppA_N"/>
</dbReference>
<dbReference type="EMBL" id="CP045851">
    <property type="protein sequence ID" value="QGG96350.1"/>
    <property type="molecule type" value="Genomic_DNA"/>
</dbReference>
<evidence type="ECO:0000256" key="1">
    <source>
        <dbReference type="ARBA" id="ARBA00007125"/>
    </source>
</evidence>
<organism evidence="5 6">
    <name type="scientific">Actinomarinicola tropica</name>
    <dbReference type="NCBI Taxonomy" id="2789776"/>
    <lineage>
        <taxon>Bacteria</taxon>
        <taxon>Bacillati</taxon>
        <taxon>Actinomycetota</taxon>
        <taxon>Acidimicrobiia</taxon>
        <taxon>Acidimicrobiales</taxon>
        <taxon>Iamiaceae</taxon>
        <taxon>Actinomarinicola</taxon>
    </lineage>
</organism>
<reference evidence="5 6" key="1">
    <citation type="submission" date="2019-11" db="EMBL/GenBank/DDBJ databases">
        <authorList>
            <person name="He Y."/>
        </authorList>
    </citation>
    <scope>NUCLEOTIDE SEQUENCE [LARGE SCALE GENOMIC DNA]</scope>
    <source>
        <strain evidence="5 6">SCSIO 58843</strain>
    </source>
</reference>
<dbReference type="Pfam" id="PF21447">
    <property type="entry name" value="Ppx-GppA_III"/>
    <property type="match status" value="1"/>
</dbReference>
<evidence type="ECO:0000259" key="3">
    <source>
        <dbReference type="Pfam" id="PF02541"/>
    </source>
</evidence>
<gene>
    <name evidence="5" type="ORF">GH723_15285</name>
</gene>
<evidence type="ECO:0000256" key="2">
    <source>
        <dbReference type="ARBA" id="ARBA00022801"/>
    </source>
</evidence>
<dbReference type="Gene3D" id="3.30.420.40">
    <property type="match status" value="1"/>
</dbReference>
<dbReference type="CDD" id="cd24006">
    <property type="entry name" value="ASKHA_NBD_PPX_GppA"/>
    <property type="match status" value="1"/>
</dbReference>
<comment type="similarity">
    <text evidence="1">Belongs to the GppA/Ppx family.</text>
</comment>
<evidence type="ECO:0000313" key="6">
    <source>
        <dbReference type="Proteomes" id="UP000334019"/>
    </source>
</evidence>
<evidence type="ECO:0000259" key="4">
    <source>
        <dbReference type="Pfam" id="PF21447"/>
    </source>
</evidence>
<keyword evidence="2" id="KW-0378">Hydrolase</keyword>
<dbReference type="Proteomes" id="UP000334019">
    <property type="component" value="Chromosome"/>
</dbReference>
<feature type="domain" description="Ppx/GppA phosphatase C-terminal" evidence="4">
    <location>
        <begin position="334"/>
        <end position="488"/>
    </location>
</feature>
<feature type="domain" description="Ppx/GppA phosphatase N-terminal" evidence="3">
    <location>
        <begin position="37"/>
        <end position="319"/>
    </location>
</feature>
<dbReference type="PIRSF" id="PIRSF001267">
    <property type="entry name" value="Pyrophosphatase_GppA_Ppx"/>
    <property type="match status" value="1"/>
</dbReference>
<proteinExistence type="inferred from homology"/>
<dbReference type="PANTHER" id="PTHR30005">
    <property type="entry name" value="EXOPOLYPHOSPHATASE"/>
    <property type="match status" value="1"/>
</dbReference>
<dbReference type="InterPro" id="IPR048950">
    <property type="entry name" value="Ppx_GppA_C"/>
</dbReference>
<dbReference type="InterPro" id="IPR043129">
    <property type="entry name" value="ATPase_NBD"/>
</dbReference>
<dbReference type="Gene3D" id="3.30.420.150">
    <property type="entry name" value="Exopolyphosphatase. Domain 2"/>
    <property type="match status" value="1"/>
</dbReference>
<evidence type="ECO:0000313" key="5">
    <source>
        <dbReference type="EMBL" id="QGG96350.1"/>
    </source>
</evidence>
<dbReference type="SUPFAM" id="SSF53067">
    <property type="entry name" value="Actin-like ATPase domain"/>
    <property type="match status" value="2"/>
</dbReference>
<dbReference type="GO" id="GO:0016462">
    <property type="term" value="F:pyrophosphatase activity"/>
    <property type="evidence" value="ECO:0007669"/>
    <property type="project" value="TreeGrafter"/>
</dbReference>